<protein>
    <submittedName>
        <fullName evidence="1">Uncharacterized protein</fullName>
    </submittedName>
</protein>
<accession>A0ABW5MN85</accession>
<sequence length="315" mass="37190">MSRFKFFEEEEVNDKLVRVTRSEEDKVATDHQEKSAKRYRYRVEQLMITKFNGQIINHGTTKQEFVVQKNFLDKNLKSLQFELVENVIKFEPPQLQTAISLLCDFDIIKSNIELGFDAETGRLNRIIDKTAVMNAWEDYKKETLKTYSFVKSAEAQQNIQLFINKAEEQINNDSLLLSDFETKLFFDIIFDRYLVKEEGNMAYDKEFISNLFDYRKINLHIGQFIVMESPELIKIKRTGTLDQRSIDKDFMVKQYDEKFKPYVGFSFSSYNYAYNQSFTINNEENLISEANIVIVEEVKNNVQITVNYDLKLVDL</sequence>
<comment type="caution">
    <text evidence="1">The sequence shown here is derived from an EMBL/GenBank/DDBJ whole genome shotgun (WGS) entry which is preliminary data.</text>
</comment>
<name>A0ABW5MN85_9SPHI</name>
<reference evidence="2" key="1">
    <citation type="journal article" date="2019" name="Int. J. Syst. Evol. Microbiol.">
        <title>The Global Catalogue of Microorganisms (GCM) 10K type strain sequencing project: providing services to taxonomists for standard genome sequencing and annotation.</title>
        <authorList>
            <consortium name="The Broad Institute Genomics Platform"/>
            <consortium name="The Broad Institute Genome Sequencing Center for Infectious Disease"/>
            <person name="Wu L."/>
            <person name="Ma J."/>
        </authorList>
    </citation>
    <scope>NUCLEOTIDE SEQUENCE [LARGE SCALE GENOMIC DNA]</scope>
    <source>
        <strain evidence="2">KCTC 42866</strain>
    </source>
</reference>
<keyword evidence="2" id="KW-1185">Reference proteome</keyword>
<dbReference type="Proteomes" id="UP001597461">
    <property type="component" value="Unassembled WGS sequence"/>
</dbReference>
<evidence type="ECO:0000313" key="2">
    <source>
        <dbReference type="Proteomes" id="UP001597461"/>
    </source>
</evidence>
<dbReference type="RefSeq" id="WP_379080523.1">
    <property type="nucleotide sequence ID" value="NZ_JBHULL010000013.1"/>
</dbReference>
<evidence type="ECO:0000313" key="1">
    <source>
        <dbReference type="EMBL" id="MFD2583954.1"/>
    </source>
</evidence>
<organism evidence="1 2">
    <name type="scientific">Pedobacter vanadiisoli</name>
    <dbReference type="NCBI Taxonomy" id="1761975"/>
    <lineage>
        <taxon>Bacteria</taxon>
        <taxon>Pseudomonadati</taxon>
        <taxon>Bacteroidota</taxon>
        <taxon>Sphingobacteriia</taxon>
        <taxon>Sphingobacteriales</taxon>
        <taxon>Sphingobacteriaceae</taxon>
        <taxon>Pedobacter</taxon>
    </lineage>
</organism>
<proteinExistence type="predicted"/>
<gene>
    <name evidence="1" type="ORF">ACFSR6_15745</name>
</gene>
<dbReference type="EMBL" id="JBHULL010000013">
    <property type="protein sequence ID" value="MFD2583954.1"/>
    <property type="molecule type" value="Genomic_DNA"/>
</dbReference>